<name>A0ABU0MN75_9PROT</name>
<feature type="domain" description="SAF" evidence="2">
    <location>
        <begin position="41"/>
        <end position="107"/>
    </location>
</feature>
<dbReference type="RefSeq" id="WP_209984715.1">
    <property type="nucleotide sequence ID" value="NZ_JAGINO010000015.1"/>
</dbReference>
<dbReference type="Pfam" id="PF08666">
    <property type="entry name" value="SAF"/>
    <property type="match status" value="1"/>
</dbReference>
<keyword evidence="4" id="KW-1185">Reference proteome</keyword>
<sequence>MKLGTVFLGIAAVAMAVVGGLMVQAAIGTQAAAPPVDVPQRRIAVAATDLAAGSFLQPMAVRWDSFPENALRPDTLVEGKDNIEALTGSVVREAVKAGEIISRDRLLSPRERGFLAAVLTPGLRAASVAVDEVSGTAGLIFPGDHVDLLLTQDVGEDATGHRLASETILEDLRVLAVDQRTDIQREGTGQPSRVARTVTLEVTAKQAQVISVATGLGRLTLSLRSLARPPGVAATGPANSAQRGEPSVVWATDVSVVTPRPPVAPAPTPEAPALGKPPVPTIIRGASRSTP</sequence>
<accession>A0ABU0MN75</accession>
<dbReference type="NCBIfam" id="TIGR03177">
    <property type="entry name" value="pilus_cpaB"/>
    <property type="match status" value="1"/>
</dbReference>
<evidence type="ECO:0000256" key="1">
    <source>
        <dbReference type="SAM" id="MobiDB-lite"/>
    </source>
</evidence>
<feature type="region of interest" description="Disordered" evidence="1">
    <location>
        <begin position="259"/>
        <end position="291"/>
    </location>
</feature>
<evidence type="ECO:0000259" key="2">
    <source>
        <dbReference type="SMART" id="SM00858"/>
    </source>
</evidence>
<proteinExistence type="predicted"/>
<protein>
    <submittedName>
        <fullName evidence="3">Pilus assembly protein CpaB</fullName>
    </submittedName>
</protein>
<evidence type="ECO:0000313" key="4">
    <source>
        <dbReference type="Proteomes" id="UP001244552"/>
    </source>
</evidence>
<dbReference type="InterPro" id="IPR017592">
    <property type="entry name" value="Pilus_assmbl_Flp-typ_CpaB"/>
</dbReference>
<gene>
    <name evidence="3" type="ORF">QO018_003801</name>
</gene>
<dbReference type="Proteomes" id="UP001244552">
    <property type="component" value="Unassembled WGS sequence"/>
</dbReference>
<dbReference type="InterPro" id="IPR013974">
    <property type="entry name" value="SAF"/>
</dbReference>
<evidence type="ECO:0000313" key="3">
    <source>
        <dbReference type="EMBL" id="MDQ0534924.1"/>
    </source>
</evidence>
<reference evidence="3 4" key="1">
    <citation type="submission" date="2023-07" db="EMBL/GenBank/DDBJ databases">
        <title>Genomic Encyclopedia of Type Strains, Phase IV (KMG-IV): sequencing the most valuable type-strain genomes for metagenomic binning, comparative biology and taxonomic classification.</title>
        <authorList>
            <person name="Goeker M."/>
        </authorList>
    </citation>
    <scope>NUCLEOTIDE SEQUENCE [LARGE SCALE GENOMIC DNA]</scope>
    <source>
        <strain evidence="3 4">DSM 19922</strain>
    </source>
</reference>
<dbReference type="CDD" id="cd11614">
    <property type="entry name" value="SAF_CpaB_FlgA_like"/>
    <property type="match status" value="1"/>
</dbReference>
<dbReference type="SMART" id="SM00858">
    <property type="entry name" value="SAF"/>
    <property type="match status" value="1"/>
</dbReference>
<dbReference type="Pfam" id="PF16976">
    <property type="entry name" value="RcpC"/>
    <property type="match status" value="1"/>
</dbReference>
<dbReference type="InterPro" id="IPR031571">
    <property type="entry name" value="RcpC_dom"/>
</dbReference>
<feature type="compositionally biased region" description="Pro residues" evidence="1">
    <location>
        <begin position="259"/>
        <end position="280"/>
    </location>
</feature>
<comment type="caution">
    <text evidence="3">The sequence shown here is derived from an EMBL/GenBank/DDBJ whole genome shotgun (WGS) entry which is preliminary data.</text>
</comment>
<organism evidence="3 4">
    <name type="scientific">Azospirillum picis</name>
    <dbReference type="NCBI Taxonomy" id="488438"/>
    <lineage>
        <taxon>Bacteria</taxon>
        <taxon>Pseudomonadati</taxon>
        <taxon>Pseudomonadota</taxon>
        <taxon>Alphaproteobacteria</taxon>
        <taxon>Rhodospirillales</taxon>
        <taxon>Azospirillaceae</taxon>
        <taxon>Azospirillum</taxon>
    </lineage>
</organism>
<dbReference type="EMBL" id="JAUSVU010000014">
    <property type="protein sequence ID" value="MDQ0534924.1"/>
    <property type="molecule type" value="Genomic_DNA"/>
</dbReference>